<gene>
    <name evidence="14" type="primary">ccmD</name>
    <name evidence="14" type="ORF">ACFPPA_10235</name>
</gene>
<comment type="similarity">
    <text evidence="3 12">Belongs to the CcmD/CycX/HelD family.</text>
</comment>
<proteinExistence type="inferred from homology"/>
<sequence length="76" mass="8663">MSALHAFLAMGGYALYVWPAYAVFFIVLIADTVAPSLRRRRVLRDLRVRMARQVSRQERSRADHPDDNPTFTSASP</sequence>
<feature type="compositionally biased region" description="Basic and acidic residues" evidence="13">
    <location>
        <begin position="55"/>
        <end position="67"/>
    </location>
</feature>
<keyword evidence="9 12" id="KW-0201">Cytochrome c-type biogenesis</keyword>
<keyword evidence="8 12" id="KW-0812">Transmembrane</keyword>
<evidence type="ECO:0000256" key="2">
    <source>
        <dbReference type="ARBA" id="ARBA00004377"/>
    </source>
</evidence>
<feature type="transmembrane region" description="Helical" evidence="12">
    <location>
        <begin position="13"/>
        <end position="34"/>
    </location>
</feature>
<evidence type="ECO:0000256" key="8">
    <source>
        <dbReference type="ARBA" id="ARBA00022692"/>
    </source>
</evidence>
<evidence type="ECO:0000313" key="15">
    <source>
        <dbReference type="Proteomes" id="UP001596114"/>
    </source>
</evidence>
<evidence type="ECO:0000256" key="9">
    <source>
        <dbReference type="ARBA" id="ARBA00022748"/>
    </source>
</evidence>
<reference evidence="15" key="1">
    <citation type="journal article" date="2019" name="Int. J. Syst. Evol. Microbiol.">
        <title>The Global Catalogue of Microorganisms (GCM) 10K type strain sequencing project: providing services to taxonomists for standard genome sequencing and annotation.</title>
        <authorList>
            <consortium name="The Broad Institute Genomics Platform"/>
            <consortium name="The Broad Institute Genome Sequencing Center for Infectious Disease"/>
            <person name="Wu L."/>
            <person name="Ma J."/>
        </authorList>
    </citation>
    <scope>NUCLEOTIDE SEQUENCE [LARGE SCALE GENOMIC DNA]</scope>
    <source>
        <strain evidence="15">CGMCC 1.16619</strain>
    </source>
</reference>
<dbReference type="InterPro" id="IPR052075">
    <property type="entry name" value="Heme_exporter_D"/>
</dbReference>
<evidence type="ECO:0000256" key="3">
    <source>
        <dbReference type="ARBA" id="ARBA00008741"/>
    </source>
</evidence>
<evidence type="ECO:0000256" key="1">
    <source>
        <dbReference type="ARBA" id="ARBA00002442"/>
    </source>
</evidence>
<evidence type="ECO:0000256" key="13">
    <source>
        <dbReference type="SAM" id="MobiDB-lite"/>
    </source>
</evidence>
<dbReference type="Proteomes" id="UP001596114">
    <property type="component" value="Unassembled WGS sequence"/>
</dbReference>
<accession>A0ABW0QRD2</accession>
<name>A0ABW0QRD2_9GAMM</name>
<comment type="function">
    <text evidence="1 12">Required for the export of heme to the periplasm for the biogenesis of c-type cytochromes.</text>
</comment>
<keyword evidence="11 12" id="KW-0472">Membrane</keyword>
<evidence type="ECO:0000256" key="7">
    <source>
        <dbReference type="ARBA" id="ARBA00022519"/>
    </source>
</evidence>
<evidence type="ECO:0000256" key="5">
    <source>
        <dbReference type="ARBA" id="ARBA00022448"/>
    </source>
</evidence>
<protein>
    <recommendedName>
        <fullName evidence="4 12">Heme exporter protein D</fullName>
    </recommendedName>
</protein>
<dbReference type="RefSeq" id="WP_377319668.1">
    <property type="nucleotide sequence ID" value="NZ_JBHSNF010000002.1"/>
</dbReference>
<evidence type="ECO:0000256" key="12">
    <source>
        <dbReference type="RuleBase" id="RU363101"/>
    </source>
</evidence>
<keyword evidence="10 12" id="KW-1133">Transmembrane helix</keyword>
<organism evidence="14 15">
    <name type="scientific">Rhodanobacter ginsengisoli</name>
    <dbReference type="NCBI Taxonomy" id="418646"/>
    <lineage>
        <taxon>Bacteria</taxon>
        <taxon>Pseudomonadati</taxon>
        <taxon>Pseudomonadota</taxon>
        <taxon>Gammaproteobacteria</taxon>
        <taxon>Lysobacterales</taxon>
        <taxon>Rhodanobacteraceae</taxon>
        <taxon>Rhodanobacter</taxon>
    </lineage>
</organism>
<keyword evidence="15" id="KW-1185">Reference proteome</keyword>
<evidence type="ECO:0000256" key="11">
    <source>
        <dbReference type="ARBA" id="ARBA00023136"/>
    </source>
</evidence>
<dbReference type="EMBL" id="JBHSNF010000002">
    <property type="protein sequence ID" value="MFC5526122.1"/>
    <property type="molecule type" value="Genomic_DNA"/>
</dbReference>
<dbReference type="PANTHER" id="PTHR37531:SF1">
    <property type="entry name" value="HEME EXPORTER PROTEIN D"/>
    <property type="match status" value="1"/>
</dbReference>
<evidence type="ECO:0000313" key="14">
    <source>
        <dbReference type="EMBL" id="MFC5526122.1"/>
    </source>
</evidence>
<evidence type="ECO:0000256" key="6">
    <source>
        <dbReference type="ARBA" id="ARBA00022475"/>
    </source>
</evidence>
<comment type="subcellular location">
    <subcellularLocation>
        <location evidence="2 12">Cell inner membrane</location>
        <topology evidence="2 12">Single-pass membrane protein</topology>
    </subcellularLocation>
</comment>
<evidence type="ECO:0000256" key="10">
    <source>
        <dbReference type="ARBA" id="ARBA00022989"/>
    </source>
</evidence>
<feature type="region of interest" description="Disordered" evidence="13">
    <location>
        <begin position="52"/>
        <end position="76"/>
    </location>
</feature>
<dbReference type="PANTHER" id="PTHR37531">
    <property type="entry name" value="HEME EXPORTER PROTEIN D"/>
    <property type="match status" value="1"/>
</dbReference>
<comment type="caution">
    <text evidence="14">The sequence shown here is derived from an EMBL/GenBank/DDBJ whole genome shotgun (WGS) entry which is preliminary data.</text>
</comment>
<keyword evidence="7 12" id="KW-0997">Cell inner membrane</keyword>
<keyword evidence="6 12" id="KW-1003">Cell membrane</keyword>
<dbReference type="Pfam" id="PF04995">
    <property type="entry name" value="CcmD"/>
    <property type="match status" value="1"/>
</dbReference>
<dbReference type="NCBIfam" id="TIGR03141">
    <property type="entry name" value="cytochro_ccmD"/>
    <property type="match status" value="1"/>
</dbReference>
<keyword evidence="5 12" id="KW-0813">Transport</keyword>
<evidence type="ECO:0000256" key="4">
    <source>
        <dbReference type="ARBA" id="ARBA00016461"/>
    </source>
</evidence>
<dbReference type="InterPro" id="IPR007078">
    <property type="entry name" value="Haem_export_protD_CcmD"/>
</dbReference>